<proteinExistence type="predicted"/>
<evidence type="ECO:0000313" key="3">
    <source>
        <dbReference type="Proteomes" id="UP000618986"/>
    </source>
</evidence>
<feature type="signal peptide" evidence="1">
    <location>
        <begin position="1"/>
        <end position="28"/>
    </location>
</feature>
<evidence type="ECO:0000313" key="2">
    <source>
        <dbReference type="EMBL" id="MBB5113872.1"/>
    </source>
</evidence>
<protein>
    <recommendedName>
        <fullName evidence="4">Secreted protein</fullName>
    </recommendedName>
</protein>
<dbReference type="InterPro" id="IPR006311">
    <property type="entry name" value="TAT_signal"/>
</dbReference>
<dbReference type="Proteomes" id="UP000618986">
    <property type="component" value="Unassembled WGS sequence"/>
</dbReference>
<feature type="chain" id="PRO_5045677461" description="Secreted protein" evidence="1">
    <location>
        <begin position="29"/>
        <end position="404"/>
    </location>
</feature>
<accession>A0ABR6MHQ1</accession>
<reference evidence="2 3" key="1">
    <citation type="submission" date="2020-08" db="EMBL/GenBank/DDBJ databases">
        <title>Sequencing the genomes of 1000 actinobacteria strains.</title>
        <authorList>
            <person name="Klenk H.-P."/>
        </authorList>
    </citation>
    <scope>NUCLEOTIDE SEQUENCE [LARGE SCALE GENOMIC DNA]</scope>
    <source>
        <strain evidence="2 3">DSM 43036</strain>
    </source>
</reference>
<organism evidence="2 3">
    <name type="scientific">Micromonospora echinospora</name>
    <name type="common">Micromonospora purpurea</name>
    <dbReference type="NCBI Taxonomy" id="1877"/>
    <lineage>
        <taxon>Bacteria</taxon>
        <taxon>Bacillati</taxon>
        <taxon>Actinomycetota</taxon>
        <taxon>Actinomycetes</taxon>
        <taxon>Micromonosporales</taxon>
        <taxon>Micromonosporaceae</taxon>
        <taxon>Micromonospora</taxon>
    </lineage>
</organism>
<dbReference type="RefSeq" id="WP_184685826.1">
    <property type="nucleotide sequence ID" value="NZ_JACHJC010000001.1"/>
</dbReference>
<dbReference type="GeneID" id="300294268"/>
<sequence>MSRSRRTRTSAAVAGAVAAVLAASPALAAPLETAAAAGNTWSADLAGIDSDDVNVRWTGTELRLADAAHRPAARRGIAAEGTLVVAPHSLAAPANRVRADVVAGPARDGAVEVAARGWRSGAWTEWRTVTGAAVFDQPVTLVQIRVVLTADRPSATPSLRTVRLTADSVAAVTAATPGLTYRVYATREGLVGGTTANGHVIVSRDHFVALPSARGLAPKNTGDYTVRVCTTTRSRCEYAPVWDMGPWNTKDDYWNPGSVREMWKDLPQGRPEAQAAYQSGYNGGRDQFGRVVGSPAGIDLADGTFWDGLLLTDNAWVDVAYLWTGTGPRGRIGSGPLNIRSGPGTGNPVVGLAATYANVPIECSVTGQSVSGPYRTTSQWNRLASGHFVSHAYVSSVTGTIAPC</sequence>
<dbReference type="EMBL" id="JACHJC010000001">
    <property type="protein sequence ID" value="MBB5113872.1"/>
    <property type="molecule type" value="Genomic_DNA"/>
</dbReference>
<comment type="caution">
    <text evidence="2">The sequence shown here is derived from an EMBL/GenBank/DDBJ whole genome shotgun (WGS) entry which is preliminary data.</text>
</comment>
<keyword evidence="1" id="KW-0732">Signal</keyword>
<evidence type="ECO:0000256" key="1">
    <source>
        <dbReference type="SAM" id="SignalP"/>
    </source>
</evidence>
<gene>
    <name evidence="2" type="ORF">FHU28_003711</name>
</gene>
<evidence type="ECO:0008006" key="4">
    <source>
        <dbReference type="Google" id="ProtNLM"/>
    </source>
</evidence>
<dbReference type="PROSITE" id="PS51318">
    <property type="entry name" value="TAT"/>
    <property type="match status" value="1"/>
</dbReference>
<keyword evidence="3" id="KW-1185">Reference proteome</keyword>
<name>A0ABR6MHQ1_MICEC</name>